<evidence type="ECO:0000256" key="2">
    <source>
        <dbReference type="ARBA" id="ARBA00022679"/>
    </source>
</evidence>
<dbReference type="Proteomes" id="UP000614469">
    <property type="component" value="Unassembled WGS sequence"/>
</dbReference>
<comment type="caution">
    <text evidence="4">The sequence shown here is derived from an EMBL/GenBank/DDBJ whole genome shotgun (WGS) entry which is preliminary data.</text>
</comment>
<keyword evidence="2" id="KW-0808">Transferase</keyword>
<protein>
    <submittedName>
        <fullName evidence="4">Class I SAM-dependent methyltransferase</fullName>
    </submittedName>
</protein>
<dbReference type="AlphaFoldDB" id="A0A8J6TGY1"/>
<feature type="domain" description="Methyltransferase" evidence="3">
    <location>
        <begin position="48"/>
        <end position="135"/>
    </location>
</feature>
<dbReference type="PANTHER" id="PTHR43861:SF1">
    <property type="entry name" value="TRANS-ACONITATE 2-METHYLTRANSFERASE"/>
    <property type="match status" value="1"/>
</dbReference>
<dbReference type="InterPro" id="IPR041698">
    <property type="entry name" value="Methyltransf_25"/>
</dbReference>
<dbReference type="Pfam" id="PF13649">
    <property type="entry name" value="Methyltransf_25"/>
    <property type="match status" value="1"/>
</dbReference>
<reference evidence="4 5" key="1">
    <citation type="submission" date="2020-08" db="EMBL/GenBank/DDBJ databases">
        <title>Bridging the membrane lipid divide: bacteria of the FCB group superphylum have the potential to synthesize archaeal ether lipids.</title>
        <authorList>
            <person name="Villanueva L."/>
            <person name="Von Meijenfeldt F.A.B."/>
            <person name="Westbye A.B."/>
            <person name="Yadav S."/>
            <person name="Hopmans E.C."/>
            <person name="Dutilh B.E."/>
            <person name="Sinninghe Damste J.S."/>
        </authorList>
    </citation>
    <scope>NUCLEOTIDE SEQUENCE [LARGE SCALE GENOMIC DNA]</scope>
    <source>
        <strain evidence="4">NIOZ-UU36</strain>
    </source>
</reference>
<dbReference type="GO" id="GO:0032259">
    <property type="term" value="P:methylation"/>
    <property type="evidence" value="ECO:0007669"/>
    <property type="project" value="UniProtKB-KW"/>
</dbReference>
<dbReference type="CDD" id="cd02440">
    <property type="entry name" value="AdoMet_MTases"/>
    <property type="match status" value="1"/>
</dbReference>
<dbReference type="Gene3D" id="3.40.50.150">
    <property type="entry name" value="Vaccinia Virus protein VP39"/>
    <property type="match status" value="1"/>
</dbReference>
<evidence type="ECO:0000256" key="1">
    <source>
        <dbReference type="ARBA" id="ARBA00022603"/>
    </source>
</evidence>
<dbReference type="EMBL" id="JACNJN010000035">
    <property type="protein sequence ID" value="MBC8333960.1"/>
    <property type="molecule type" value="Genomic_DNA"/>
</dbReference>
<name>A0A8J6TGY1_9CHLR</name>
<sequence length="205" mass="23674">MKNLKTNLEKAYNKSAQERNSASIQAWKIEERSRFLSLLITEKKENLLEIGAGPGKDSRFFQENGLKVLCTDLSPEMVKLCRQKGLDARVMDFSELQIPEKSFDAVYAMNSLLQLPKKELPAVLQTVNAILKRDGLFFIGVYGGIDHEGIWEEDNCEPKRFFSFYDDEHLKRILGEVFDLLSFRQINTGESSRHLHFQSITLRKR</sequence>
<gene>
    <name evidence="4" type="ORF">H8E29_01735</name>
</gene>
<evidence type="ECO:0000259" key="3">
    <source>
        <dbReference type="Pfam" id="PF13649"/>
    </source>
</evidence>
<keyword evidence="1 4" id="KW-0489">Methyltransferase</keyword>
<evidence type="ECO:0000313" key="4">
    <source>
        <dbReference type="EMBL" id="MBC8333960.1"/>
    </source>
</evidence>
<dbReference type="InterPro" id="IPR029063">
    <property type="entry name" value="SAM-dependent_MTases_sf"/>
</dbReference>
<accession>A0A8J6TGY1</accession>
<dbReference type="SUPFAM" id="SSF53335">
    <property type="entry name" value="S-adenosyl-L-methionine-dependent methyltransferases"/>
    <property type="match status" value="1"/>
</dbReference>
<evidence type="ECO:0000313" key="5">
    <source>
        <dbReference type="Proteomes" id="UP000614469"/>
    </source>
</evidence>
<proteinExistence type="predicted"/>
<dbReference type="GO" id="GO:0008168">
    <property type="term" value="F:methyltransferase activity"/>
    <property type="evidence" value="ECO:0007669"/>
    <property type="project" value="UniProtKB-KW"/>
</dbReference>
<organism evidence="4 5">
    <name type="scientific">Candidatus Desulfolinea nitratireducens</name>
    <dbReference type="NCBI Taxonomy" id="2841698"/>
    <lineage>
        <taxon>Bacteria</taxon>
        <taxon>Bacillati</taxon>
        <taxon>Chloroflexota</taxon>
        <taxon>Anaerolineae</taxon>
        <taxon>Anaerolineales</taxon>
        <taxon>Anaerolineales incertae sedis</taxon>
        <taxon>Candidatus Desulfolinea</taxon>
    </lineage>
</organism>
<dbReference type="PANTHER" id="PTHR43861">
    <property type="entry name" value="TRANS-ACONITATE 2-METHYLTRANSFERASE-RELATED"/>
    <property type="match status" value="1"/>
</dbReference>